<name>Q7U7D8_PARMW</name>
<dbReference type="AlphaFoldDB" id="Q7U7D8"/>
<dbReference type="EMBL" id="BX569691">
    <property type="protein sequence ID" value="CAE07562.1"/>
    <property type="molecule type" value="Genomic_DNA"/>
</dbReference>
<dbReference type="STRING" id="84588.SYNW1047"/>
<dbReference type="eggNOG" id="ENOG5032HXX">
    <property type="taxonomic scope" value="Bacteria"/>
</dbReference>
<evidence type="ECO:0000313" key="2">
    <source>
        <dbReference type="Proteomes" id="UP000001422"/>
    </source>
</evidence>
<dbReference type="Proteomes" id="UP000001422">
    <property type="component" value="Chromosome"/>
</dbReference>
<gene>
    <name evidence="1" type="ordered locus">SYNW1047</name>
</gene>
<reference evidence="1 2" key="1">
    <citation type="journal article" date="2003" name="Nature">
        <title>The genome of a motile marine Synechococcus.</title>
        <authorList>
            <person name="Palenik B."/>
            <person name="Brahamsha B."/>
            <person name="Larimer F."/>
            <person name="Land M."/>
            <person name="Hauser L."/>
            <person name="Chain P."/>
            <person name="Lamerdin J."/>
            <person name="Regala W."/>
            <person name="Allen E.A."/>
            <person name="McCarren J."/>
            <person name="Paulsen I."/>
            <person name="Dufresne A."/>
            <person name="Partensky F."/>
            <person name="Webb E."/>
            <person name="Waterbury J."/>
        </authorList>
    </citation>
    <scope>NUCLEOTIDE SEQUENCE [LARGE SCALE GENOMIC DNA]</scope>
    <source>
        <strain evidence="1 2">WH8102</strain>
    </source>
</reference>
<evidence type="ECO:0000313" key="1">
    <source>
        <dbReference type="EMBL" id="CAE07562.1"/>
    </source>
</evidence>
<keyword evidence="2" id="KW-1185">Reference proteome</keyword>
<organism evidence="1 2">
    <name type="scientific">Parasynechococcus marenigrum (strain WH8102)</name>
    <dbReference type="NCBI Taxonomy" id="84588"/>
    <lineage>
        <taxon>Bacteria</taxon>
        <taxon>Bacillati</taxon>
        <taxon>Cyanobacteriota</taxon>
        <taxon>Cyanophyceae</taxon>
        <taxon>Synechococcales</taxon>
        <taxon>Prochlorococcaceae</taxon>
        <taxon>Parasynechococcus</taxon>
        <taxon>Parasynechococcus marenigrum</taxon>
    </lineage>
</organism>
<proteinExistence type="predicted"/>
<accession>Q7U7D8</accession>
<sequence length="116" mass="13184">MLHVVDNLLPADLLEALRQLCVVHGELKQTHPGDALFSWRADDGSSRSIHALEQRQLMERYLDEHLLPVSTPFCGKGAGVQWWCNVNNDLDWHIHKDEVEGRRSGGYLLPLLSTVF</sequence>
<dbReference type="KEGG" id="syw:SYNW1047"/>
<dbReference type="RefSeq" id="WP_011127912.1">
    <property type="nucleotide sequence ID" value="NC_005070.1"/>
</dbReference>
<dbReference type="HOGENOM" id="CLU_2095677_0_0_3"/>
<protein>
    <submittedName>
        <fullName evidence="1">Uncharacterized protein</fullName>
    </submittedName>
</protein>